<reference evidence="1" key="1">
    <citation type="submission" date="2020-05" db="EMBL/GenBank/DDBJ databases">
        <authorList>
            <person name="Chiriac C."/>
            <person name="Salcher M."/>
            <person name="Ghai R."/>
            <person name="Kavagutti S V."/>
        </authorList>
    </citation>
    <scope>NUCLEOTIDE SEQUENCE</scope>
</reference>
<name>A0A6J7RY88_9ZZZZ</name>
<gene>
    <name evidence="1" type="ORF">UFOPK4165_00958</name>
</gene>
<dbReference type="AlphaFoldDB" id="A0A6J7RY88"/>
<accession>A0A6J7RY88</accession>
<organism evidence="1">
    <name type="scientific">freshwater metagenome</name>
    <dbReference type="NCBI Taxonomy" id="449393"/>
    <lineage>
        <taxon>unclassified sequences</taxon>
        <taxon>metagenomes</taxon>
        <taxon>ecological metagenomes</taxon>
    </lineage>
</organism>
<protein>
    <submittedName>
        <fullName evidence="1">Unannotated protein</fullName>
    </submittedName>
</protein>
<evidence type="ECO:0000313" key="1">
    <source>
        <dbReference type="EMBL" id="CAB5033845.1"/>
    </source>
</evidence>
<sequence length="120" mass="12816">MRKALATVTIGLFLASGLVTTPAHAGNNKIVNGVSCSKLNATVKGKGNAKYKCAKNPYYKKTKTTWTWVECLGAYKSLKEFKAEHKALVASGASADDILSSQDFIDGWVDATKDACQRGA</sequence>
<proteinExistence type="predicted"/>
<dbReference type="EMBL" id="CAFBPV010000110">
    <property type="protein sequence ID" value="CAB5033845.1"/>
    <property type="molecule type" value="Genomic_DNA"/>
</dbReference>